<evidence type="ECO:0000256" key="1">
    <source>
        <dbReference type="SAM" id="Phobius"/>
    </source>
</evidence>
<name>A0ABU8YKF3_9CYAN</name>
<feature type="non-terminal residue" evidence="2">
    <location>
        <position position="257"/>
    </location>
</feature>
<keyword evidence="1" id="KW-0812">Transmembrane</keyword>
<dbReference type="EMBL" id="JBBLXS010000076">
    <property type="protein sequence ID" value="MEK0184844.1"/>
    <property type="molecule type" value="Genomic_DNA"/>
</dbReference>
<keyword evidence="3" id="KW-1185">Reference proteome</keyword>
<sequence length="257" mass="28749">MQNQLLLLVNKVWQKQRLFIQKLKNYLNYFKPIENDRQYRRMSFRSQAIAGVIISTLTALFVTALSVTSNPLPNISYKTSWIGNTFGGGSKWVQIQISAMYVASDGTVYTNSVWDEAGREAGIYKDGDAIAKASNLHGWGRTGGEAVTANSKYLYIAMTHGAIDRMVIQDYPPSKTEWYCVRRYNLSGEPAPFAGGRGYDRTMLIVSNSGQVTGLANAGSELYVSDRSTNRIRVYDSETLAELRSWSVDRPKQIAVD</sequence>
<evidence type="ECO:0000313" key="2">
    <source>
        <dbReference type="EMBL" id="MEK0184844.1"/>
    </source>
</evidence>
<feature type="transmembrane region" description="Helical" evidence="1">
    <location>
        <begin position="48"/>
        <end position="67"/>
    </location>
</feature>
<organism evidence="2 3">
    <name type="scientific">Microcoleus anatoxicus PTRS2</name>
    <dbReference type="NCBI Taxonomy" id="2705321"/>
    <lineage>
        <taxon>Bacteria</taxon>
        <taxon>Bacillati</taxon>
        <taxon>Cyanobacteriota</taxon>
        <taxon>Cyanophyceae</taxon>
        <taxon>Oscillatoriophycideae</taxon>
        <taxon>Oscillatoriales</taxon>
        <taxon>Microcoleaceae</taxon>
        <taxon>Microcoleus</taxon>
        <taxon>Microcoleus anatoxicus</taxon>
    </lineage>
</organism>
<proteinExistence type="predicted"/>
<accession>A0ABU8YKF3</accession>
<dbReference type="Proteomes" id="UP001384579">
    <property type="component" value="Unassembled WGS sequence"/>
</dbReference>
<protein>
    <submittedName>
        <fullName evidence="2">Uncharacterized protein</fullName>
    </submittedName>
</protein>
<gene>
    <name evidence="2" type="ORF">WMG39_08230</name>
</gene>
<dbReference type="RefSeq" id="WP_340541380.1">
    <property type="nucleotide sequence ID" value="NZ_JBBLXS010000076.1"/>
</dbReference>
<comment type="caution">
    <text evidence="2">The sequence shown here is derived from an EMBL/GenBank/DDBJ whole genome shotgun (WGS) entry which is preliminary data.</text>
</comment>
<keyword evidence="1" id="KW-0472">Membrane</keyword>
<dbReference type="SUPFAM" id="SSF63829">
    <property type="entry name" value="Calcium-dependent phosphotriesterase"/>
    <property type="match status" value="1"/>
</dbReference>
<reference evidence="2 3" key="1">
    <citation type="journal article" date="2020" name="Harmful Algae">
        <title>Molecular and morphological characterization of a novel dihydroanatoxin-a producing Microcoleus species (cyanobacteria) from the Russian River, California, USA.</title>
        <authorList>
            <person name="Conklin K.Y."/>
            <person name="Stancheva R."/>
            <person name="Otten T.G."/>
            <person name="Fadness R."/>
            <person name="Boyer G.L."/>
            <person name="Read B."/>
            <person name="Zhang X."/>
            <person name="Sheath R.G."/>
        </authorList>
    </citation>
    <scope>NUCLEOTIDE SEQUENCE [LARGE SCALE GENOMIC DNA]</scope>
    <source>
        <strain evidence="2 3">PTRS2</strain>
    </source>
</reference>
<evidence type="ECO:0000313" key="3">
    <source>
        <dbReference type="Proteomes" id="UP001384579"/>
    </source>
</evidence>
<keyword evidence="1" id="KW-1133">Transmembrane helix</keyword>